<keyword evidence="3" id="KW-1185">Reference proteome</keyword>
<gene>
    <name evidence="2" type="ORF">SAMN05216204_102243</name>
</gene>
<evidence type="ECO:0000313" key="2">
    <source>
        <dbReference type="EMBL" id="SFB90551.1"/>
    </source>
</evidence>
<keyword evidence="1" id="KW-0472">Membrane</keyword>
<keyword evidence="1" id="KW-1133">Transmembrane helix</keyword>
<dbReference type="EMBL" id="FOLD01000002">
    <property type="protein sequence ID" value="SFB90551.1"/>
    <property type="molecule type" value="Genomic_DNA"/>
</dbReference>
<feature type="transmembrane region" description="Helical" evidence="1">
    <location>
        <begin position="27"/>
        <end position="47"/>
    </location>
</feature>
<keyword evidence="1" id="KW-0812">Transmembrane</keyword>
<dbReference type="Proteomes" id="UP000198639">
    <property type="component" value="Unassembled WGS sequence"/>
</dbReference>
<evidence type="ECO:0000256" key="1">
    <source>
        <dbReference type="SAM" id="Phobius"/>
    </source>
</evidence>
<proteinExistence type="predicted"/>
<name>A0A1I1EU19_9BURK</name>
<sequence length="53" mass="5624">MLASTLLITGLVLLVISQKKKDRTLAIAALVCFVLSLGMNDLIRGFIAGYNGS</sequence>
<dbReference type="AlphaFoldDB" id="A0A1I1EU19"/>
<dbReference type="RefSeq" id="WP_177207641.1">
    <property type="nucleotide sequence ID" value="NZ_FOLD01000002.1"/>
</dbReference>
<accession>A0A1I1EU19</accession>
<organism evidence="2 3">
    <name type="scientific">Massilia yuzhufengensis</name>
    <dbReference type="NCBI Taxonomy" id="1164594"/>
    <lineage>
        <taxon>Bacteria</taxon>
        <taxon>Pseudomonadati</taxon>
        <taxon>Pseudomonadota</taxon>
        <taxon>Betaproteobacteria</taxon>
        <taxon>Burkholderiales</taxon>
        <taxon>Oxalobacteraceae</taxon>
        <taxon>Telluria group</taxon>
        <taxon>Massilia</taxon>
    </lineage>
</organism>
<protein>
    <submittedName>
        <fullName evidence="2">Uncharacterized protein</fullName>
    </submittedName>
</protein>
<reference evidence="3" key="1">
    <citation type="submission" date="2016-10" db="EMBL/GenBank/DDBJ databases">
        <authorList>
            <person name="Varghese N."/>
            <person name="Submissions S."/>
        </authorList>
    </citation>
    <scope>NUCLEOTIDE SEQUENCE [LARGE SCALE GENOMIC DNA]</scope>
    <source>
        <strain evidence="3">CGMCC 1.12041</strain>
    </source>
</reference>
<evidence type="ECO:0000313" key="3">
    <source>
        <dbReference type="Proteomes" id="UP000198639"/>
    </source>
</evidence>